<dbReference type="Proteomes" id="UP001151133">
    <property type="component" value="Unassembled WGS sequence"/>
</dbReference>
<organism evidence="1 2">
    <name type="scientific">Flavobacterium frigoritolerans</name>
    <dbReference type="NCBI Taxonomy" id="2987686"/>
    <lineage>
        <taxon>Bacteria</taxon>
        <taxon>Pseudomonadati</taxon>
        <taxon>Bacteroidota</taxon>
        <taxon>Flavobacteriia</taxon>
        <taxon>Flavobacteriales</taxon>
        <taxon>Flavobacteriaceae</taxon>
        <taxon>Flavobacterium</taxon>
    </lineage>
</organism>
<evidence type="ECO:0000313" key="1">
    <source>
        <dbReference type="EMBL" id="MCV9934275.1"/>
    </source>
</evidence>
<comment type="caution">
    <text evidence="1">The sequence shown here is derived from an EMBL/GenBank/DDBJ whole genome shotgun (WGS) entry which is preliminary data.</text>
</comment>
<accession>A0A9X3C9V2</accession>
<protein>
    <recommendedName>
        <fullName evidence="3">HEPN domain-containing protein</fullName>
    </recommendedName>
</protein>
<evidence type="ECO:0000313" key="2">
    <source>
        <dbReference type="Proteomes" id="UP001151133"/>
    </source>
</evidence>
<name>A0A9X3C9V2_9FLAO</name>
<proteinExistence type="predicted"/>
<gene>
    <name evidence="1" type="ORF">OIU80_18510</name>
</gene>
<dbReference type="AlphaFoldDB" id="A0A9X3C9V2"/>
<keyword evidence="2" id="KW-1185">Reference proteome</keyword>
<dbReference type="EMBL" id="JAOZEV010000019">
    <property type="protein sequence ID" value="MCV9934275.1"/>
    <property type="molecule type" value="Genomic_DNA"/>
</dbReference>
<evidence type="ECO:0008006" key="3">
    <source>
        <dbReference type="Google" id="ProtNLM"/>
    </source>
</evidence>
<reference evidence="1" key="1">
    <citation type="submission" date="2022-10" db="EMBL/GenBank/DDBJ databases">
        <title>Two novel species of Flavobacterium.</title>
        <authorList>
            <person name="Liu Q."/>
            <person name="Xin Y.-H."/>
        </authorList>
    </citation>
    <scope>NUCLEOTIDE SEQUENCE</scope>
    <source>
        <strain evidence="1">LS1R47</strain>
    </source>
</reference>
<sequence>MKLYEEKIRYPKKGDKFFKEDGDQHEIAWLNKSFQEFGNYADGYQTSAISLIDLALKDKSVMDYHIYPAIFLIRHYLELRLKELIQGLNFCINQTRDFPAHHQFQNLYGEFRAAYKAIGEDPTTKDFQIIHSLINEISAVDPSSMAFRYPVDKSGQKTQVLEYVNLNNLRETFVRVCFVFDGVAMLIDNHVENTQEMLASLYENWQ</sequence>
<dbReference type="RefSeq" id="WP_264288458.1">
    <property type="nucleotide sequence ID" value="NZ_JAOZEV010000019.1"/>
</dbReference>